<keyword evidence="3" id="KW-1185">Reference proteome</keyword>
<organism evidence="2 3">
    <name type="scientific">Durusdinium trenchii</name>
    <dbReference type="NCBI Taxonomy" id="1381693"/>
    <lineage>
        <taxon>Eukaryota</taxon>
        <taxon>Sar</taxon>
        <taxon>Alveolata</taxon>
        <taxon>Dinophyceae</taxon>
        <taxon>Suessiales</taxon>
        <taxon>Symbiodiniaceae</taxon>
        <taxon>Durusdinium</taxon>
    </lineage>
</organism>
<dbReference type="Proteomes" id="UP001642464">
    <property type="component" value="Unassembled WGS sequence"/>
</dbReference>
<protein>
    <recommendedName>
        <fullName evidence="4">FACT complex subunit</fullName>
    </recommendedName>
</protein>
<feature type="compositionally biased region" description="Basic and acidic residues" evidence="1">
    <location>
        <begin position="919"/>
        <end position="940"/>
    </location>
</feature>
<feature type="region of interest" description="Disordered" evidence="1">
    <location>
        <begin position="600"/>
        <end position="957"/>
    </location>
</feature>
<proteinExistence type="predicted"/>
<gene>
    <name evidence="2" type="ORF">SCF082_LOCUS46010</name>
</gene>
<feature type="compositionally biased region" description="Basic and acidic residues" evidence="1">
    <location>
        <begin position="676"/>
        <end position="695"/>
    </location>
</feature>
<dbReference type="EMBL" id="CAXAMM010041230">
    <property type="protein sequence ID" value="CAK9098115.1"/>
    <property type="molecule type" value="Genomic_DNA"/>
</dbReference>
<sequence length="979" mass="109825">MALWNDFRQKPVCDAPAEDALQKADSKLEALSVDARRKAWEHDTLQLARDVASLGRLLAASQQSQKAERMKKIMHMRSENTIGGSIIEDFMNRNACHRAGTEVDLLTITDQFVAARKPTGAAGTTGFIVWADMTKFGRMDNKQLNFATAIIHKVLSRNPTTAIAIVLAPHLTSEKVSGGHRGEIRRIEDKLDGRSLANMLIPLRMESPPSSKRVSLNMFGWLVWAEGSWDENVFKECELAQLRSPRATISWLPETSYIVSISEKDGLPHASEGMRSLSDVQEAAQLLAGKDVPIQLLQSVLSKTKLKQAAVVNATPYDCYLEKVCLEYHKDHDVSLAHLSVSLSPSLVDYVQKVLAMELLQAWKKGDHCMGEVRAYNPTPPPTDSEIDVASYNFKVVQVTVDNRKVGWDRFQVKLPAEVRASYYRDIVYGAEWRALMKDFDQRFDKSANPAAEIPRAPEPEKGDVEQLNWDGEPATIEDLMHTYQLEAKAAGRWGGTTLFLGAHMEIEITTEEIALSHGTSRFKACSKVADLMRKKRSGQASSEPTKRSISFDPEVKKIPTEKSSSGDAELPLSAQQLTSKNNPALKSELVKELEGKIAAAKARAKNDQKNMRLAEIKGGEQPTRGRGRPPKAKAKASKKKSKRESSSNSLDSEEPLSDEYDQDECDDEDDDEDLPKESKEKAAKPTTKTEAEKKTSKKTTTKPEPEEDPSKAKRPKKAAKIEQQKPTRQAFLKEAAKEFPNEPNTKKRKAKVQPTGNESAAESREKTSTERPSKRNGALKKPTNTEELKHAAKNEGKKEKEQKMQMMSREQVKEPKERPSRKATPEDQASVKEDDETHRSKEVTEKVKRRPLKLIPAPVEEDEEINGSKKRSNEPEKPSKKAKRQAKGDEVEENGTEKKRCPRRSRVKEEAPLEATEEVARKCRRQEEESKMAEEREAESTAETEEEKEEEDEETARITFMMIISNEGLLHSYSNSIP</sequence>
<feature type="compositionally biased region" description="Acidic residues" evidence="1">
    <location>
        <begin position="941"/>
        <end position="955"/>
    </location>
</feature>
<evidence type="ECO:0008006" key="4">
    <source>
        <dbReference type="Google" id="ProtNLM"/>
    </source>
</evidence>
<feature type="region of interest" description="Disordered" evidence="1">
    <location>
        <begin position="534"/>
        <end position="584"/>
    </location>
</feature>
<feature type="compositionally biased region" description="Polar residues" evidence="1">
    <location>
        <begin position="574"/>
        <end position="584"/>
    </location>
</feature>
<feature type="compositionally biased region" description="Basic residues" evidence="1">
    <location>
        <begin position="626"/>
        <end position="643"/>
    </location>
</feature>
<evidence type="ECO:0000256" key="1">
    <source>
        <dbReference type="SAM" id="MobiDB-lite"/>
    </source>
</evidence>
<feature type="compositionally biased region" description="Basic and acidic residues" evidence="1">
    <location>
        <begin position="702"/>
        <end position="712"/>
    </location>
</feature>
<feature type="compositionally biased region" description="Basic and acidic residues" evidence="1">
    <location>
        <begin position="811"/>
        <end position="847"/>
    </location>
</feature>
<accession>A0ABP0RC05</accession>
<reference evidence="2 3" key="1">
    <citation type="submission" date="2024-02" db="EMBL/GenBank/DDBJ databases">
        <authorList>
            <person name="Chen Y."/>
            <person name="Shah S."/>
            <person name="Dougan E. K."/>
            <person name="Thang M."/>
            <person name="Chan C."/>
        </authorList>
    </citation>
    <scope>NUCLEOTIDE SEQUENCE [LARGE SCALE GENOMIC DNA]</scope>
</reference>
<name>A0ABP0RC05_9DINO</name>
<evidence type="ECO:0000313" key="3">
    <source>
        <dbReference type="Proteomes" id="UP001642464"/>
    </source>
</evidence>
<feature type="compositionally biased region" description="Basic and acidic residues" evidence="1">
    <location>
        <begin position="784"/>
        <end position="804"/>
    </location>
</feature>
<feature type="compositionally biased region" description="Basic and acidic residues" evidence="1">
    <location>
        <begin position="605"/>
        <end position="619"/>
    </location>
</feature>
<evidence type="ECO:0000313" key="2">
    <source>
        <dbReference type="EMBL" id="CAK9098115.1"/>
    </source>
</evidence>
<comment type="caution">
    <text evidence="2">The sequence shown here is derived from an EMBL/GenBank/DDBJ whole genome shotgun (WGS) entry which is preliminary data.</text>
</comment>
<feature type="compositionally biased region" description="Acidic residues" evidence="1">
    <location>
        <begin position="652"/>
        <end position="675"/>
    </location>
</feature>
<feature type="compositionally biased region" description="Basic and acidic residues" evidence="1">
    <location>
        <begin position="762"/>
        <end position="774"/>
    </location>
</feature>